<name>A0A6J5M7S2_9CAUD</name>
<gene>
    <name evidence="1" type="ORF">UFOVP418_10</name>
</gene>
<reference evidence="1" key="1">
    <citation type="submission" date="2020-04" db="EMBL/GenBank/DDBJ databases">
        <authorList>
            <person name="Chiriac C."/>
            <person name="Salcher M."/>
            <person name="Ghai R."/>
            <person name="Kavagutti S V."/>
        </authorList>
    </citation>
    <scope>NUCLEOTIDE SEQUENCE</scope>
</reference>
<proteinExistence type="predicted"/>
<organism evidence="1">
    <name type="scientific">uncultured Caudovirales phage</name>
    <dbReference type="NCBI Taxonomy" id="2100421"/>
    <lineage>
        <taxon>Viruses</taxon>
        <taxon>Duplodnaviria</taxon>
        <taxon>Heunggongvirae</taxon>
        <taxon>Uroviricota</taxon>
        <taxon>Caudoviricetes</taxon>
        <taxon>Peduoviridae</taxon>
        <taxon>Maltschvirus</taxon>
        <taxon>Maltschvirus maltsch</taxon>
    </lineage>
</organism>
<sequence>MSCLPNTPTASNITTAAAANGWVAYDDISTSALLQYYGFKAQVLTFAGVAATTNQHLVLRQLEIEETASSSANIKKPKLLVYLYTDAAPTAPATNAVYNASTTNLLCGPIVVDTADYVRVSNTVWTATENVNRYIRTGTTATATNIYVVAVVNEAVTFAASAGIRVKLTLENHTAL</sequence>
<accession>A0A6J5M7S2</accession>
<dbReference type="EMBL" id="LR796391">
    <property type="protein sequence ID" value="CAB4141413.1"/>
    <property type="molecule type" value="Genomic_DNA"/>
</dbReference>
<protein>
    <submittedName>
        <fullName evidence="1">Uncharacterized protein</fullName>
    </submittedName>
</protein>
<evidence type="ECO:0000313" key="1">
    <source>
        <dbReference type="EMBL" id="CAB4141413.1"/>
    </source>
</evidence>